<dbReference type="GO" id="GO:0043565">
    <property type="term" value="F:sequence-specific DNA binding"/>
    <property type="evidence" value="ECO:0007669"/>
    <property type="project" value="InterPro"/>
</dbReference>
<protein>
    <submittedName>
        <fullName evidence="11">AraC family transcriptional regulator</fullName>
    </submittedName>
</protein>
<evidence type="ECO:0000256" key="4">
    <source>
        <dbReference type="ARBA" id="ARBA00023012"/>
    </source>
</evidence>
<feature type="modified residue" description="4-aspartylphosphate" evidence="8">
    <location>
        <position position="55"/>
    </location>
</feature>
<dbReference type="PANTHER" id="PTHR42713">
    <property type="entry name" value="HISTIDINE KINASE-RELATED"/>
    <property type="match status" value="1"/>
</dbReference>
<dbReference type="PROSITE" id="PS01124">
    <property type="entry name" value="HTH_ARAC_FAMILY_2"/>
    <property type="match status" value="1"/>
</dbReference>
<evidence type="ECO:0000259" key="9">
    <source>
        <dbReference type="PROSITE" id="PS01124"/>
    </source>
</evidence>
<dbReference type="PROSITE" id="PS50110">
    <property type="entry name" value="RESPONSE_REGULATORY"/>
    <property type="match status" value="1"/>
</dbReference>
<dbReference type="SUPFAM" id="SSF52172">
    <property type="entry name" value="CheY-like"/>
    <property type="match status" value="1"/>
</dbReference>
<dbReference type="GO" id="GO:0005737">
    <property type="term" value="C:cytoplasm"/>
    <property type="evidence" value="ECO:0007669"/>
    <property type="project" value="UniProtKB-SubCell"/>
</dbReference>
<evidence type="ECO:0000313" key="11">
    <source>
        <dbReference type="EMBL" id="AFH64872.1"/>
    </source>
</evidence>
<feature type="domain" description="HTH araC/xylS-type" evidence="9">
    <location>
        <begin position="427"/>
        <end position="525"/>
    </location>
</feature>
<dbReference type="PROSITE" id="PS00041">
    <property type="entry name" value="HTH_ARAC_FAMILY_1"/>
    <property type="match status" value="1"/>
</dbReference>
<dbReference type="SMART" id="SM00342">
    <property type="entry name" value="HTH_ARAC"/>
    <property type="match status" value="1"/>
</dbReference>
<dbReference type="RefSeq" id="WP_014652440.1">
    <property type="nucleotide sequence ID" value="NC_017672.3"/>
</dbReference>
<keyword evidence="6" id="KW-0238">DNA-binding</keyword>
<dbReference type="InterPro" id="IPR051552">
    <property type="entry name" value="HptR"/>
</dbReference>
<dbReference type="InterPro" id="IPR001789">
    <property type="entry name" value="Sig_transdc_resp-reg_receiver"/>
</dbReference>
<dbReference type="InterPro" id="IPR020449">
    <property type="entry name" value="Tscrpt_reg_AraC-type_HTH"/>
</dbReference>
<comment type="subcellular location">
    <subcellularLocation>
        <location evidence="1">Cytoplasm</location>
    </subcellularLocation>
</comment>
<dbReference type="PANTHER" id="PTHR42713:SF3">
    <property type="entry name" value="TRANSCRIPTIONAL REGULATORY PROTEIN HPTR"/>
    <property type="match status" value="1"/>
</dbReference>
<organism evidence="11 12">
    <name type="scientific">Paenibacillus mucilaginosus K02</name>
    <dbReference type="NCBI Taxonomy" id="997761"/>
    <lineage>
        <taxon>Bacteria</taxon>
        <taxon>Bacillati</taxon>
        <taxon>Bacillota</taxon>
        <taxon>Bacilli</taxon>
        <taxon>Bacillales</taxon>
        <taxon>Paenibacillaceae</taxon>
        <taxon>Paenibacillus</taxon>
    </lineage>
</organism>
<evidence type="ECO:0000256" key="1">
    <source>
        <dbReference type="ARBA" id="ARBA00004496"/>
    </source>
</evidence>
<evidence type="ECO:0000259" key="10">
    <source>
        <dbReference type="PROSITE" id="PS50110"/>
    </source>
</evidence>
<dbReference type="OrthoDB" id="2666291at2"/>
<reference evidence="11 12" key="1">
    <citation type="submission" date="2013-06" db="EMBL/GenBank/DDBJ databases">
        <title>Complete genome sequence of Paenibacillus mucilaginosus K02.</title>
        <authorList>
            <person name="Xiao B."/>
            <person name="Sun L."/>
            <person name="Xiao L."/>
            <person name="Lian B."/>
        </authorList>
    </citation>
    <scope>NUCLEOTIDE SEQUENCE [LARGE SCALE GENOMIC DNA]</scope>
    <source>
        <strain evidence="11 12">K02</strain>
    </source>
</reference>
<dbReference type="CDD" id="cd17536">
    <property type="entry name" value="REC_YesN-like"/>
    <property type="match status" value="1"/>
</dbReference>
<dbReference type="InterPro" id="IPR018062">
    <property type="entry name" value="HTH_AraC-typ_CS"/>
</dbReference>
<dbReference type="Gene3D" id="1.10.10.60">
    <property type="entry name" value="Homeodomain-like"/>
    <property type="match status" value="2"/>
</dbReference>
<dbReference type="Proteomes" id="UP000007392">
    <property type="component" value="Chromosome"/>
</dbReference>
<dbReference type="SMART" id="SM00448">
    <property type="entry name" value="REC"/>
    <property type="match status" value="1"/>
</dbReference>
<dbReference type="GO" id="GO:0000160">
    <property type="term" value="P:phosphorelay signal transduction system"/>
    <property type="evidence" value="ECO:0007669"/>
    <property type="project" value="UniProtKB-KW"/>
</dbReference>
<dbReference type="GO" id="GO:0003700">
    <property type="term" value="F:DNA-binding transcription factor activity"/>
    <property type="evidence" value="ECO:0007669"/>
    <property type="project" value="InterPro"/>
</dbReference>
<dbReference type="AlphaFoldDB" id="I0BR75"/>
<evidence type="ECO:0000256" key="8">
    <source>
        <dbReference type="PROSITE-ProRule" id="PRU00169"/>
    </source>
</evidence>
<dbReference type="Pfam" id="PF12833">
    <property type="entry name" value="HTH_18"/>
    <property type="match status" value="1"/>
</dbReference>
<dbReference type="InterPro" id="IPR011006">
    <property type="entry name" value="CheY-like_superfamily"/>
</dbReference>
<dbReference type="InterPro" id="IPR009057">
    <property type="entry name" value="Homeodomain-like_sf"/>
</dbReference>
<accession>I0BR75</accession>
<keyword evidence="2" id="KW-0963">Cytoplasm</keyword>
<evidence type="ECO:0000256" key="7">
    <source>
        <dbReference type="ARBA" id="ARBA00023163"/>
    </source>
</evidence>
<proteinExistence type="predicted"/>
<dbReference type="HOGENOM" id="CLU_000445_5_0_9"/>
<dbReference type="PATRIC" id="fig|997761.3.peg.5986"/>
<dbReference type="PRINTS" id="PR00032">
    <property type="entry name" value="HTHARAC"/>
</dbReference>
<dbReference type="Pfam" id="PF00072">
    <property type="entry name" value="Response_reg"/>
    <property type="match status" value="1"/>
</dbReference>
<keyword evidence="7" id="KW-0804">Transcription</keyword>
<evidence type="ECO:0000313" key="12">
    <source>
        <dbReference type="Proteomes" id="UP000007392"/>
    </source>
</evidence>
<evidence type="ECO:0000256" key="2">
    <source>
        <dbReference type="ARBA" id="ARBA00022490"/>
    </source>
</evidence>
<keyword evidence="5" id="KW-0805">Transcription regulation</keyword>
<feature type="domain" description="Response regulatory" evidence="10">
    <location>
        <begin position="3"/>
        <end position="120"/>
    </location>
</feature>
<keyword evidence="4" id="KW-0902">Two-component regulatory system</keyword>
<evidence type="ECO:0000256" key="6">
    <source>
        <dbReference type="ARBA" id="ARBA00023125"/>
    </source>
</evidence>
<dbReference type="EMBL" id="CP003422">
    <property type="protein sequence ID" value="AFH64872.1"/>
    <property type="molecule type" value="Genomic_DNA"/>
</dbReference>
<evidence type="ECO:0000256" key="3">
    <source>
        <dbReference type="ARBA" id="ARBA00022553"/>
    </source>
</evidence>
<gene>
    <name evidence="11" type="ORF">B2K_29930</name>
</gene>
<keyword evidence="3 8" id="KW-0597">Phosphoprotein</keyword>
<evidence type="ECO:0000256" key="5">
    <source>
        <dbReference type="ARBA" id="ARBA00023015"/>
    </source>
</evidence>
<name>I0BR75_9BACL</name>
<sequence length="526" mass="59941">MYRAVLVDDETFDLEGMRVLIPWEELGIQVVCSEEKPLAALQYIEGHEIDLLITDIKMPVLSGLELSRKAQERNPRLKTVFISGYQDFEYAKQAMHLKADGYILKPVDDQEIIETLQRVVAELDRTQMTRSEETARMIASFEFIRNDFVQHLLEGTVDTATLHAFLQSYPFSVPEERAPAVLIEFDDALWKYGPPGSTGRPDAQRTVRSVGALIEAGGLGPWCPLSESQVGLLYTAGDGEPAERLGQLCADIAERGEGTVTISLGDAERFPDGTAASFRQAKERMALKMFLGKNRVIRPDADAGRGSMAKEARDLQAVLDEIFAAMTSYGLVAICDCVDDLFAVVETFEHPVKVRSFSIHIATKLETYLHTLNESFSSLLGWGIEHLERILEFETIDDIKSWYRRTLFEIAEKLFLRKNGKNRRLIEQIEQYVRESLSEDLTLKEVANHFSYSPNHLGYLFKEHTGESFNEYLVKLRMERAKELLRDPRFKIYEIAELVGYKSLAYFSRQFRERFGLTPGDYRKQS</sequence>
<dbReference type="InterPro" id="IPR018060">
    <property type="entry name" value="HTH_AraC"/>
</dbReference>
<dbReference type="KEGG" id="pmw:B2K_29930"/>
<dbReference type="Gene3D" id="3.40.50.2300">
    <property type="match status" value="1"/>
</dbReference>
<dbReference type="SUPFAM" id="SSF46689">
    <property type="entry name" value="Homeodomain-like"/>
    <property type="match status" value="2"/>
</dbReference>